<name>A0A0B5IZF4_9VIRU</name>
<feature type="compositionally biased region" description="Polar residues" evidence="1">
    <location>
        <begin position="124"/>
        <end position="134"/>
    </location>
</feature>
<feature type="region of interest" description="Disordered" evidence="1">
    <location>
        <begin position="106"/>
        <end position="135"/>
    </location>
</feature>
<feature type="transmembrane region" description="Helical" evidence="2">
    <location>
        <begin position="15"/>
        <end position="38"/>
    </location>
</feature>
<dbReference type="KEGG" id="vg:23463190"/>
<feature type="compositionally biased region" description="Basic and acidic residues" evidence="1">
    <location>
        <begin position="111"/>
        <end position="123"/>
    </location>
</feature>
<proteinExistence type="predicted"/>
<evidence type="ECO:0000256" key="2">
    <source>
        <dbReference type="SAM" id="Phobius"/>
    </source>
</evidence>
<dbReference type="GeneID" id="23463190"/>
<keyword evidence="2" id="KW-0812">Transmembrane</keyword>
<evidence type="ECO:0000313" key="4">
    <source>
        <dbReference type="Proteomes" id="UP000202511"/>
    </source>
</evidence>
<evidence type="ECO:0000313" key="3">
    <source>
        <dbReference type="EMBL" id="AJF98273.1"/>
    </source>
</evidence>
<evidence type="ECO:0000256" key="1">
    <source>
        <dbReference type="SAM" id="MobiDB-lite"/>
    </source>
</evidence>
<accession>A0A0B5IZF4</accession>
<dbReference type="EMBL" id="KP136319">
    <property type="protein sequence ID" value="AJF98273.1"/>
    <property type="molecule type" value="Genomic_DNA"/>
</dbReference>
<protein>
    <submittedName>
        <fullName evidence="3">Uncharacterized protein</fullName>
    </submittedName>
</protein>
<reference evidence="3 4" key="1">
    <citation type="journal article" date="2015" name="Parasitol. Res.">
        <title>Viruses in close associations with free-living amoebae.</title>
        <authorList>
            <person name="Scheid P."/>
        </authorList>
    </citation>
    <scope>NUCLEOTIDE SEQUENCE [LARGE SCALE GENOMIC DNA]</scope>
    <source>
        <strain evidence="3">KlaHel</strain>
    </source>
</reference>
<sequence>MGDPAPDVASCAHTYGPILAFLPPFSFFFLSFSLFVGVPSHWSCSLSSPLDWREHTVSLGMRRLLSPFCPCRHPQTGGCLSFSLALLWRRYGAAVTLCRPKVGTLAPPPKRYQDRKPKRDMKPKTQNQPYNNTQKKGEHSTVFWSAIVCIFFFS</sequence>
<keyword evidence="2" id="KW-0472">Membrane</keyword>
<organism evidence="3 4">
    <name type="scientific">Pandoravirus inopinatum</name>
    <dbReference type="NCBI Taxonomy" id="1605721"/>
    <lineage>
        <taxon>Viruses</taxon>
        <taxon>Pandoravirus</taxon>
    </lineage>
</organism>
<keyword evidence="2" id="KW-1133">Transmembrane helix</keyword>
<dbReference type="Proteomes" id="UP000202511">
    <property type="component" value="Segment"/>
</dbReference>
<dbReference type="RefSeq" id="YP_009120508.1">
    <property type="nucleotide sequence ID" value="NC_026440.1"/>
</dbReference>